<evidence type="ECO:0000313" key="3">
    <source>
        <dbReference type="Proteomes" id="UP000494040"/>
    </source>
</evidence>
<evidence type="ECO:0000256" key="1">
    <source>
        <dbReference type="SAM" id="Phobius"/>
    </source>
</evidence>
<keyword evidence="1" id="KW-0812">Transmembrane</keyword>
<reference evidence="2" key="1">
    <citation type="submission" date="2022-01" db="UniProtKB">
        <authorList>
            <consortium name="EnsemblMetazoa"/>
        </authorList>
    </citation>
    <scope>IDENTIFICATION</scope>
</reference>
<evidence type="ECO:0000313" key="2">
    <source>
        <dbReference type="EnsemblMetazoa" id="XP_024081644.1"/>
    </source>
</evidence>
<dbReference type="GeneID" id="112126566"/>
<dbReference type="AlphaFoldDB" id="A0A8I6SGP3"/>
<dbReference type="Proteomes" id="UP000494040">
    <property type="component" value="Unassembled WGS sequence"/>
</dbReference>
<keyword evidence="1" id="KW-0472">Membrane</keyword>
<keyword evidence="3" id="KW-1185">Reference proteome</keyword>
<dbReference type="KEGG" id="clec:112126566"/>
<accession>A0A8I6SGP3</accession>
<keyword evidence="1" id="KW-1133">Transmembrane helix</keyword>
<dbReference type="EnsemblMetazoa" id="XM_024225876.1">
    <property type="protein sequence ID" value="XP_024081644.1"/>
    <property type="gene ID" value="LOC112126566"/>
</dbReference>
<name>A0A8I6SGP3_CIMLE</name>
<dbReference type="RefSeq" id="XP_024081644.1">
    <property type="nucleotide sequence ID" value="XM_024225876.1"/>
</dbReference>
<sequence>MTKWSCHNTKEKIEKFNDVLFRLMKKSKELCQNEKLQLYVTMKQTVNFTANGFFTLGYPLVTSVSVESNKRFSILFTHKDLFLILLLITLLLIVLIIHNDIESNQDKMLNLQK</sequence>
<proteinExistence type="predicted"/>
<feature type="transmembrane region" description="Helical" evidence="1">
    <location>
        <begin position="81"/>
        <end position="98"/>
    </location>
</feature>
<protein>
    <submittedName>
        <fullName evidence="2">Uncharacterized protein</fullName>
    </submittedName>
</protein>
<organism evidence="2 3">
    <name type="scientific">Cimex lectularius</name>
    <name type="common">Bed bug</name>
    <name type="synonym">Acanthia lectularia</name>
    <dbReference type="NCBI Taxonomy" id="79782"/>
    <lineage>
        <taxon>Eukaryota</taxon>
        <taxon>Metazoa</taxon>
        <taxon>Ecdysozoa</taxon>
        <taxon>Arthropoda</taxon>
        <taxon>Hexapoda</taxon>
        <taxon>Insecta</taxon>
        <taxon>Pterygota</taxon>
        <taxon>Neoptera</taxon>
        <taxon>Paraneoptera</taxon>
        <taxon>Hemiptera</taxon>
        <taxon>Heteroptera</taxon>
        <taxon>Panheteroptera</taxon>
        <taxon>Cimicomorpha</taxon>
        <taxon>Cimicidae</taxon>
        <taxon>Cimex</taxon>
    </lineage>
</organism>
<dbReference type="OrthoDB" id="8183114at2759"/>